<protein>
    <submittedName>
        <fullName evidence="2">Uncharacterized protein</fullName>
    </submittedName>
</protein>
<sequence length="1153" mass="126857">MSGAENQVAAHDAVFAEDGTIDNLSDAVAKVSLRPDNSSSQSPESITDTLNKDKNDIHSRPFVMYSRLHLLLLHKSPLVCTPTGMPALKDWFGSESDQGNLKKDSEALPQPNARDRRFRRDAEDGEGAARPSFRGAAITQPSQMGNFKHQSIRAADRDRDRDTDREQERDSRVKDGQERLRNLSDKYDRDRRALSSMQQLRGKDRDLAPHIGGTSSRIASQSQQAPSNRQLDSREPSKKKDGETSEDWRRESTRTGRERSDNPRRDRDERDRPRSRVRDSSRPRRDVSPSRRDRDDRDRDRKGDRDDHQKEAAGYRRDDRELDRESEVDDPRRWRDDGKRDERMAARRDREQRDRERDKDRVRERPAAWDAGDRQDRRWAPADDRDGRNKRAAGRERKPDEAKDRDDRKDRDREREKEREKEPAWMDTYIPSSGSSGLGRAPGDLDGIQAFKREIKEREQKEQGTAAQDGDRSSDFEGKANTSEPHLDEIQLFKLMMKREEQKKKTDQSPLAGPSLLADTSSETKGSTPTNDLSSIEATTEHRTYLPPQPISSQLSTSPPSPQAESALHDGSRVLLSMISSSSSSIAPGVSTGAPESDIDKEKSGGSRFFPKPISTDLPAPQALPKPSIEVLSTAVPSAPHSAPPPGCRLLSFASKTPQGSVGHTPPSYTGSHSPVSVSKNGTPVINSTIPSNGPLSTIHHNDNADAVRVTRGFSPFEEAREGLGLSPLDAFRRTSVAPPGDRNAFGHMTVEQVDVPISGPLPSHSGPYEQLNPGIAAAKGSRFAKFFDGKGRDSQPGMGKAPMGGPTPTQRGELSGYNGIHTGNPDARAMEDIFAMLSNSAHGQRPHILPEALASDVAHFNHPSNLHHLQNQLGHSQHYPGHTRLDSLYDSRLDDRNFVPDGMVPGLRSAAPPRSRQNSAMLSDIDDSMQFGGQRGPPQMYQGLHQANMNRNGGIPLQSSQFRGGPSPNPLQPSAQRLPPGLANLGGRPPHEPAQFLNSAMAIPGGLHGPVHGNAALQQQFNNFPPGNVGFNGAPQMRVPHPGGTHQLHGHNTMQGLMHPGGLNPAQAQLLGLNGANGIPGNLRGPNGGFGQQGPQIQPPLLSMRQQQQQQQQQQIPPHMLPLHYQQQGPPGSTNQPAHDLMALLMSGGRRE</sequence>
<feature type="compositionally biased region" description="Polar residues" evidence="1">
    <location>
        <begin position="213"/>
        <end position="230"/>
    </location>
</feature>
<comment type="caution">
    <text evidence="2">The sequence shown here is derived from an EMBL/GenBank/DDBJ whole genome shotgun (WGS) entry which is preliminary data.</text>
</comment>
<feature type="compositionally biased region" description="Basic and acidic residues" evidence="1">
    <location>
        <begin position="469"/>
        <end position="478"/>
    </location>
</feature>
<feature type="region of interest" description="Disordered" evidence="1">
    <location>
        <begin position="582"/>
        <end position="620"/>
    </location>
</feature>
<accession>A0AAD4DWI3</accession>
<feature type="compositionally biased region" description="Polar residues" evidence="1">
    <location>
        <begin position="951"/>
        <end position="963"/>
    </location>
</feature>
<reference evidence="2" key="1">
    <citation type="journal article" date="2020" name="New Phytol.">
        <title>Comparative genomics reveals dynamic genome evolution in host specialist ectomycorrhizal fungi.</title>
        <authorList>
            <person name="Lofgren L.A."/>
            <person name="Nguyen N.H."/>
            <person name="Vilgalys R."/>
            <person name="Ruytinx J."/>
            <person name="Liao H.L."/>
            <person name="Branco S."/>
            <person name="Kuo A."/>
            <person name="LaButti K."/>
            <person name="Lipzen A."/>
            <person name="Andreopoulos W."/>
            <person name="Pangilinan J."/>
            <person name="Riley R."/>
            <person name="Hundley H."/>
            <person name="Na H."/>
            <person name="Barry K."/>
            <person name="Grigoriev I.V."/>
            <person name="Stajich J.E."/>
            <person name="Kennedy P.G."/>
        </authorList>
    </citation>
    <scope>NUCLEOTIDE SEQUENCE</scope>
    <source>
        <strain evidence="2">FC203</strain>
    </source>
</reference>
<dbReference type="RefSeq" id="XP_041220402.1">
    <property type="nucleotide sequence ID" value="XM_041362895.1"/>
</dbReference>
<feature type="compositionally biased region" description="Basic and acidic residues" evidence="1">
    <location>
        <begin position="113"/>
        <end position="122"/>
    </location>
</feature>
<feature type="compositionally biased region" description="Basic and acidic residues" evidence="1">
    <location>
        <begin position="485"/>
        <end position="507"/>
    </location>
</feature>
<dbReference type="GeneID" id="64657193"/>
<keyword evidence="3" id="KW-1185">Reference proteome</keyword>
<feature type="region of interest" description="Disordered" evidence="1">
    <location>
        <begin position="95"/>
        <end position="568"/>
    </location>
</feature>
<feature type="compositionally biased region" description="Polar residues" evidence="1">
    <location>
        <begin position="139"/>
        <end position="149"/>
    </location>
</feature>
<feature type="compositionally biased region" description="Polar residues" evidence="1">
    <location>
        <begin position="518"/>
        <end position="538"/>
    </location>
</feature>
<evidence type="ECO:0000313" key="3">
    <source>
        <dbReference type="Proteomes" id="UP001195769"/>
    </source>
</evidence>
<feature type="region of interest" description="Disordered" evidence="1">
    <location>
        <begin position="655"/>
        <end position="677"/>
    </location>
</feature>
<feature type="compositionally biased region" description="Polar residues" evidence="1">
    <location>
        <begin position="35"/>
        <end position="49"/>
    </location>
</feature>
<organism evidence="2 3">
    <name type="scientific">Suillus fuscotomentosus</name>
    <dbReference type="NCBI Taxonomy" id="1912939"/>
    <lineage>
        <taxon>Eukaryota</taxon>
        <taxon>Fungi</taxon>
        <taxon>Dikarya</taxon>
        <taxon>Basidiomycota</taxon>
        <taxon>Agaricomycotina</taxon>
        <taxon>Agaricomycetes</taxon>
        <taxon>Agaricomycetidae</taxon>
        <taxon>Boletales</taxon>
        <taxon>Suillineae</taxon>
        <taxon>Suillaceae</taxon>
        <taxon>Suillus</taxon>
    </lineage>
</organism>
<proteinExistence type="predicted"/>
<dbReference type="AlphaFoldDB" id="A0AAD4DWI3"/>
<name>A0AAD4DWI3_9AGAM</name>
<feature type="compositionally biased region" description="Basic and acidic residues" evidence="1">
    <location>
        <begin position="154"/>
        <end position="193"/>
    </location>
</feature>
<dbReference type="Proteomes" id="UP001195769">
    <property type="component" value="Unassembled WGS sequence"/>
</dbReference>
<feature type="compositionally biased region" description="Basic and acidic residues" evidence="1">
    <location>
        <begin position="451"/>
        <end position="462"/>
    </location>
</feature>
<gene>
    <name evidence="2" type="ORF">F5891DRAFT_1060705</name>
</gene>
<dbReference type="EMBL" id="JABBWK010000074">
    <property type="protein sequence ID" value="KAG1894826.1"/>
    <property type="molecule type" value="Genomic_DNA"/>
</dbReference>
<feature type="region of interest" description="Disordered" evidence="1">
    <location>
        <begin position="951"/>
        <end position="977"/>
    </location>
</feature>
<feature type="compositionally biased region" description="Basic and acidic residues" evidence="1">
    <location>
        <begin position="231"/>
        <end position="424"/>
    </location>
</feature>
<feature type="region of interest" description="Disordered" evidence="1">
    <location>
        <begin position="790"/>
        <end position="821"/>
    </location>
</feature>
<feature type="region of interest" description="Disordered" evidence="1">
    <location>
        <begin position="32"/>
        <end position="54"/>
    </location>
</feature>
<evidence type="ECO:0000313" key="2">
    <source>
        <dbReference type="EMBL" id="KAG1894826.1"/>
    </source>
</evidence>
<evidence type="ECO:0000256" key="1">
    <source>
        <dbReference type="SAM" id="MobiDB-lite"/>
    </source>
</evidence>